<dbReference type="AlphaFoldDB" id="A0A6N9YSX0"/>
<gene>
    <name evidence="1" type="ORF">G1H11_22330</name>
</gene>
<proteinExistence type="predicted"/>
<accession>A0A6N9YSX0</accession>
<protein>
    <recommendedName>
        <fullName evidence="3">WXG100 family type VII secretion target</fullName>
    </recommendedName>
</protein>
<name>A0A6N9YSX0_9ACTN</name>
<dbReference type="EMBL" id="JAAGOB010000015">
    <property type="protein sequence ID" value="NED98040.1"/>
    <property type="molecule type" value="Genomic_DNA"/>
</dbReference>
<comment type="caution">
    <text evidence="1">The sequence shown here is derived from an EMBL/GenBank/DDBJ whole genome shotgun (WGS) entry which is preliminary data.</text>
</comment>
<dbReference type="Proteomes" id="UP000469185">
    <property type="component" value="Unassembled WGS sequence"/>
</dbReference>
<evidence type="ECO:0000313" key="2">
    <source>
        <dbReference type="Proteomes" id="UP000469185"/>
    </source>
</evidence>
<organism evidence="1 2">
    <name type="scientific">Phytoactinopolyspora alkaliphila</name>
    <dbReference type="NCBI Taxonomy" id="1783498"/>
    <lineage>
        <taxon>Bacteria</taxon>
        <taxon>Bacillati</taxon>
        <taxon>Actinomycetota</taxon>
        <taxon>Actinomycetes</taxon>
        <taxon>Jiangellales</taxon>
        <taxon>Jiangellaceae</taxon>
        <taxon>Phytoactinopolyspora</taxon>
    </lineage>
</organism>
<dbReference type="Gene3D" id="1.10.287.1060">
    <property type="entry name" value="ESAT-6-like"/>
    <property type="match status" value="1"/>
</dbReference>
<dbReference type="InterPro" id="IPR036689">
    <property type="entry name" value="ESAT-6-like_sf"/>
</dbReference>
<evidence type="ECO:0000313" key="1">
    <source>
        <dbReference type="EMBL" id="NED98040.1"/>
    </source>
</evidence>
<evidence type="ECO:0008006" key="3">
    <source>
        <dbReference type="Google" id="ProtNLM"/>
    </source>
</evidence>
<dbReference type="RefSeq" id="WP_163820819.1">
    <property type="nucleotide sequence ID" value="NZ_JAAGOB010000015.1"/>
</dbReference>
<dbReference type="SUPFAM" id="SSF140453">
    <property type="entry name" value="EsxAB dimer-like"/>
    <property type="match status" value="1"/>
</dbReference>
<reference evidence="1 2" key="1">
    <citation type="submission" date="2020-02" db="EMBL/GenBank/DDBJ databases">
        <authorList>
            <person name="Li X.-J."/>
            <person name="Feng X.-M."/>
        </authorList>
    </citation>
    <scope>NUCLEOTIDE SEQUENCE [LARGE SCALE GENOMIC DNA]</scope>
    <source>
        <strain evidence="1 2">CGMCC 4.7225</strain>
    </source>
</reference>
<sequence length="87" mass="9566">MALLGMNVEQADQLAAVMDVDAQSITEITQRLTQQLASTEWMGTDRNTFEAQWTGEFVPALGRVVEALNANANIIRAQAEDQRRASS</sequence>
<keyword evidence="2" id="KW-1185">Reference proteome</keyword>